<name>A0ABX7T000_9SPHN</name>
<dbReference type="InterPro" id="IPR011051">
    <property type="entry name" value="RmlC_Cupin_sf"/>
</dbReference>
<evidence type="ECO:0000313" key="1">
    <source>
        <dbReference type="EMBL" id="QTD54859.1"/>
    </source>
</evidence>
<dbReference type="SUPFAM" id="SSF51182">
    <property type="entry name" value="RmlC-like cupins"/>
    <property type="match status" value="1"/>
</dbReference>
<keyword evidence="2" id="KW-1185">Reference proteome</keyword>
<evidence type="ECO:0008006" key="3">
    <source>
        <dbReference type="Google" id="ProtNLM"/>
    </source>
</evidence>
<protein>
    <recommendedName>
        <fullName evidence="3">Cupin</fullName>
    </recommendedName>
</protein>
<sequence>MENPLEIISDGDTPLAYIISPQWRPEKTQFLTPHDFGQQMGMIVYKAGEEITPHVHLPITRKVEGTTECIIVREGSCQIDIFNSEREFIAVRDLEKGAIILLLGGGHGFRMKSDTVLFEVKQGPYAGDADKERF</sequence>
<evidence type="ECO:0000313" key="2">
    <source>
        <dbReference type="Proteomes" id="UP000663923"/>
    </source>
</evidence>
<organism evidence="1 2">
    <name type="scientific">Parasphingorhabdus cellanae</name>
    <dbReference type="NCBI Taxonomy" id="2806553"/>
    <lineage>
        <taxon>Bacteria</taxon>
        <taxon>Pseudomonadati</taxon>
        <taxon>Pseudomonadota</taxon>
        <taxon>Alphaproteobacteria</taxon>
        <taxon>Sphingomonadales</taxon>
        <taxon>Sphingomonadaceae</taxon>
        <taxon>Parasphingorhabdus</taxon>
    </lineage>
</organism>
<reference evidence="1 2" key="1">
    <citation type="submission" date="2021-03" db="EMBL/GenBank/DDBJ databases">
        <title>Complete genome of Parasphingorhabdus_sp.JHSY0214.</title>
        <authorList>
            <person name="Yoo J.H."/>
            <person name="Bae J.W."/>
        </authorList>
    </citation>
    <scope>NUCLEOTIDE SEQUENCE [LARGE SCALE GENOMIC DNA]</scope>
    <source>
        <strain evidence="1 2">JHSY0214</strain>
    </source>
</reference>
<dbReference type="Proteomes" id="UP000663923">
    <property type="component" value="Chromosome"/>
</dbReference>
<proteinExistence type="predicted"/>
<dbReference type="RefSeq" id="WP_207986690.1">
    <property type="nucleotide sequence ID" value="NZ_CP071794.1"/>
</dbReference>
<dbReference type="EMBL" id="CP071794">
    <property type="protein sequence ID" value="QTD54859.1"/>
    <property type="molecule type" value="Genomic_DNA"/>
</dbReference>
<gene>
    <name evidence="1" type="ORF">J4G78_11425</name>
</gene>
<accession>A0ABX7T000</accession>